<name>A0A4V2RQY8_9BACT</name>
<keyword evidence="6" id="KW-1185">Reference proteome</keyword>
<comment type="caution">
    <text evidence="5">The sequence shown here is derived from an EMBL/GenBank/DDBJ whole genome shotgun (WGS) entry which is preliminary data.</text>
</comment>
<dbReference type="PANTHER" id="PTHR43630:SF1">
    <property type="entry name" value="POLY-BETA-1,6-N-ACETYL-D-GLUCOSAMINE SYNTHASE"/>
    <property type="match status" value="1"/>
</dbReference>
<dbReference type="PANTHER" id="PTHR43630">
    <property type="entry name" value="POLY-BETA-1,6-N-ACETYL-D-GLUCOSAMINE SYNTHASE"/>
    <property type="match status" value="1"/>
</dbReference>
<keyword evidence="2" id="KW-0328">Glycosyltransferase</keyword>
<dbReference type="AlphaFoldDB" id="A0A4V2RQY8"/>
<dbReference type="GO" id="GO:0016757">
    <property type="term" value="F:glycosyltransferase activity"/>
    <property type="evidence" value="ECO:0007669"/>
    <property type="project" value="UniProtKB-KW"/>
</dbReference>
<dbReference type="OrthoDB" id="1114838at2"/>
<dbReference type="Proteomes" id="UP000294830">
    <property type="component" value="Unassembled WGS sequence"/>
</dbReference>
<feature type="transmembrane region" description="Helical" evidence="4">
    <location>
        <begin position="247"/>
        <end position="264"/>
    </location>
</feature>
<feature type="transmembrane region" description="Helical" evidence="4">
    <location>
        <begin position="434"/>
        <end position="459"/>
    </location>
</feature>
<evidence type="ECO:0000256" key="2">
    <source>
        <dbReference type="ARBA" id="ARBA00022676"/>
    </source>
</evidence>
<dbReference type="Gene3D" id="3.90.550.10">
    <property type="entry name" value="Spore Coat Polysaccharide Biosynthesis Protein SpsA, Chain A"/>
    <property type="match status" value="1"/>
</dbReference>
<feature type="transmembrane region" description="Helical" evidence="4">
    <location>
        <begin position="392"/>
        <end position="414"/>
    </location>
</feature>
<proteinExistence type="inferred from homology"/>
<dbReference type="EMBL" id="SLWB01000001">
    <property type="protein sequence ID" value="TCN73331.1"/>
    <property type="molecule type" value="Genomic_DNA"/>
</dbReference>
<reference evidence="5 6" key="1">
    <citation type="submission" date="2019-03" db="EMBL/GenBank/DDBJ databases">
        <title>Genomic Encyclopedia of Archaeal and Bacterial Type Strains, Phase II (KMG-II): from individual species to whole genera.</title>
        <authorList>
            <person name="Goeker M."/>
        </authorList>
    </citation>
    <scope>NUCLEOTIDE SEQUENCE [LARGE SCALE GENOMIC DNA]</scope>
    <source>
        <strain evidence="5 6">RL-C</strain>
    </source>
</reference>
<feature type="transmembrane region" description="Helical" evidence="4">
    <location>
        <begin position="16"/>
        <end position="42"/>
    </location>
</feature>
<dbReference type="SUPFAM" id="SSF53448">
    <property type="entry name" value="Nucleotide-diphospho-sugar transferases"/>
    <property type="match status" value="1"/>
</dbReference>
<protein>
    <recommendedName>
        <fullName evidence="7">Cellulose synthase/poly-beta-1,6-N-acetylglucosamine synthase-like glycosyltransferase</fullName>
    </recommendedName>
</protein>
<accession>A0A4V2RQY8</accession>
<evidence type="ECO:0000256" key="4">
    <source>
        <dbReference type="SAM" id="Phobius"/>
    </source>
</evidence>
<keyword evidence="4" id="KW-1133">Transmembrane helix</keyword>
<keyword evidence="4" id="KW-0812">Transmembrane</keyword>
<evidence type="ECO:0000313" key="6">
    <source>
        <dbReference type="Proteomes" id="UP000294830"/>
    </source>
</evidence>
<dbReference type="Pfam" id="PF13641">
    <property type="entry name" value="Glyco_tranf_2_3"/>
    <property type="match status" value="1"/>
</dbReference>
<evidence type="ECO:0000256" key="3">
    <source>
        <dbReference type="ARBA" id="ARBA00022679"/>
    </source>
</evidence>
<sequence>MELITQIALEALNNIFLVYGVVLFSFYILIGIFSSFQVSFYIRKNQHFRYHTMAGYKHLPSVSIIAPCFNEEKNIIDNIRSLLLLSYPKADVIVVNDGSRDRSLEIAIEHYDLVKVDQSWEATIPTATIRGVYKSRNIAYSNLIVIDKENGGKADALNAGINISRSDLFLAVDVDCVIEHDAIYKMVKPFLEEEKGKQVIASGGTVRVANSCHIENGQLVKAVFPKNMWARFQVLEYFRAFTMSRMAWSKLNGILIISGAFGMFDRRIAMAVGGYDTTTVGEDLELVVRMRKHMHKVEKKKYQVAFIPDPLCWTEVPSSLKILSRQRNRWTRGSVDTVLKHRDLFFNPKYGIVGLLSYPFWVLFEWLAPIIEFIGLLYFTVMLILGKVNLPIFLFLLAVVFLFSLALTAISVFYESYFFARYKGFTYLVKVVYTAVLELFVSHPLNVYFAISGNIDFFFRKKKKSWGNMTREGLGVQKSKE</sequence>
<dbReference type="RefSeq" id="WP_131838100.1">
    <property type="nucleotide sequence ID" value="NZ_SLWB01000001.1"/>
</dbReference>
<dbReference type="CDD" id="cd06423">
    <property type="entry name" value="CESA_like"/>
    <property type="match status" value="1"/>
</dbReference>
<evidence type="ECO:0008006" key="7">
    <source>
        <dbReference type="Google" id="ProtNLM"/>
    </source>
</evidence>
<feature type="transmembrane region" description="Helical" evidence="4">
    <location>
        <begin position="366"/>
        <end position="385"/>
    </location>
</feature>
<organism evidence="5 6">
    <name type="scientific">Acetobacteroides hydrogenigenes</name>
    <dbReference type="NCBI Taxonomy" id="979970"/>
    <lineage>
        <taxon>Bacteria</taxon>
        <taxon>Pseudomonadati</taxon>
        <taxon>Bacteroidota</taxon>
        <taxon>Bacteroidia</taxon>
        <taxon>Bacteroidales</taxon>
        <taxon>Rikenellaceae</taxon>
        <taxon>Acetobacteroides</taxon>
    </lineage>
</organism>
<gene>
    <name evidence="5" type="ORF">CLV25_101556</name>
</gene>
<keyword evidence="4" id="KW-0472">Membrane</keyword>
<dbReference type="InterPro" id="IPR029044">
    <property type="entry name" value="Nucleotide-diphossugar_trans"/>
</dbReference>
<comment type="similarity">
    <text evidence="1">Belongs to the glycosyltransferase 2 family.</text>
</comment>
<evidence type="ECO:0000313" key="5">
    <source>
        <dbReference type="EMBL" id="TCN73331.1"/>
    </source>
</evidence>
<keyword evidence="3" id="KW-0808">Transferase</keyword>
<evidence type="ECO:0000256" key="1">
    <source>
        <dbReference type="ARBA" id="ARBA00006739"/>
    </source>
</evidence>